<dbReference type="EMBL" id="BAAAMN010000019">
    <property type="protein sequence ID" value="GAA2033542.1"/>
    <property type="molecule type" value="Genomic_DNA"/>
</dbReference>
<evidence type="ECO:0000256" key="5">
    <source>
        <dbReference type="RuleBase" id="RU363041"/>
    </source>
</evidence>
<evidence type="ECO:0000256" key="2">
    <source>
        <dbReference type="ARBA" id="ARBA00022692"/>
    </source>
</evidence>
<keyword evidence="2 5" id="KW-0812">Transmembrane</keyword>
<evidence type="ECO:0000256" key="4">
    <source>
        <dbReference type="ARBA" id="ARBA00023136"/>
    </source>
</evidence>
<reference evidence="7" key="1">
    <citation type="journal article" date="2019" name="Int. J. Syst. Evol. Microbiol.">
        <title>The Global Catalogue of Microorganisms (GCM) 10K type strain sequencing project: providing services to taxonomists for standard genome sequencing and annotation.</title>
        <authorList>
            <consortium name="The Broad Institute Genomics Platform"/>
            <consortium name="The Broad Institute Genome Sequencing Center for Infectious Disease"/>
            <person name="Wu L."/>
            <person name="Ma J."/>
        </authorList>
    </citation>
    <scope>NUCLEOTIDE SEQUENCE [LARGE SCALE GENOMIC DNA]</scope>
    <source>
        <strain evidence="7">JCM 13595</strain>
    </source>
</reference>
<protein>
    <recommendedName>
        <fullName evidence="5">Probable membrane transporter protein</fullName>
    </recommendedName>
</protein>
<keyword evidence="5" id="KW-1003">Cell membrane</keyword>
<proteinExistence type="inferred from homology"/>
<comment type="similarity">
    <text evidence="5">Belongs to the 4-toluene sulfonate uptake permease (TSUP) (TC 2.A.102) family.</text>
</comment>
<accession>A0ABP5FWD1</accession>
<dbReference type="InterPro" id="IPR002781">
    <property type="entry name" value="TM_pro_TauE-like"/>
</dbReference>
<keyword evidence="3 5" id="KW-1133">Transmembrane helix</keyword>
<comment type="subcellular location">
    <subcellularLocation>
        <location evidence="5">Cell membrane</location>
        <topology evidence="5">Multi-pass membrane protein</topology>
    </subcellularLocation>
    <subcellularLocation>
        <location evidence="1">Membrane</location>
        <topology evidence="1">Multi-pass membrane protein</topology>
    </subcellularLocation>
</comment>
<gene>
    <name evidence="6" type="ORF">GCM10009720_12570</name>
</gene>
<feature type="transmembrane region" description="Helical" evidence="5">
    <location>
        <begin position="158"/>
        <end position="179"/>
    </location>
</feature>
<comment type="caution">
    <text evidence="6">The sequence shown here is derived from an EMBL/GenBank/DDBJ whole genome shotgun (WGS) entry which is preliminary data.</text>
</comment>
<dbReference type="RefSeq" id="WP_343956770.1">
    <property type="nucleotide sequence ID" value="NZ_BAAAMN010000019.1"/>
</dbReference>
<evidence type="ECO:0000313" key="7">
    <source>
        <dbReference type="Proteomes" id="UP001501461"/>
    </source>
</evidence>
<feature type="transmembrane region" description="Helical" evidence="5">
    <location>
        <begin position="27"/>
        <end position="57"/>
    </location>
</feature>
<feature type="transmembrane region" description="Helical" evidence="5">
    <location>
        <begin position="69"/>
        <end position="88"/>
    </location>
</feature>
<keyword evidence="4 5" id="KW-0472">Membrane</keyword>
<organism evidence="6 7">
    <name type="scientific">Yaniella flava</name>
    <dbReference type="NCBI Taxonomy" id="287930"/>
    <lineage>
        <taxon>Bacteria</taxon>
        <taxon>Bacillati</taxon>
        <taxon>Actinomycetota</taxon>
        <taxon>Actinomycetes</taxon>
        <taxon>Micrococcales</taxon>
        <taxon>Micrococcaceae</taxon>
        <taxon>Yaniella</taxon>
    </lineage>
</organism>
<feature type="transmembrane region" description="Helical" evidence="5">
    <location>
        <begin position="94"/>
        <end position="113"/>
    </location>
</feature>
<evidence type="ECO:0000313" key="6">
    <source>
        <dbReference type="EMBL" id="GAA2033542.1"/>
    </source>
</evidence>
<dbReference type="Pfam" id="PF01925">
    <property type="entry name" value="TauE"/>
    <property type="match status" value="1"/>
</dbReference>
<sequence>MLIVGILLLTFIATALQRITGLGFAMLSAPFAVVVLGTHQGIMLITALAIIASLLMLPSMWRDIDWSRVWWIGIPTMLSIPPAAWVGTMIDGSIIYLLVGALVIVGLGAALLMRGTTQPVTSRGAQILTGIGAGAGSVLAGIGGPAMTIFGVLSRWPVASFAASLQPMWIMACSAVLVSRFTLMDSTLPELEWWAWMLAALGIAAGMWVGQRALGKVNDRVVFGIVVVLAMVGAVLSVITGIMELL</sequence>
<keyword evidence="7" id="KW-1185">Reference proteome</keyword>
<feature type="transmembrane region" description="Helical" evidence="5">
    <location>
        <begin position="125"/>
        <end position="152"/>
    </location>
</feature>
<feature type="transmembrane region" description="Helical" evidence="5">
    <location>
        <begin position="221"/>
        <end position="243"/>
    </location>
</feature>
<name>A0ABP5FWD1_9MICC</name>
<evidence type="ECO:0000256" key="3">
    <source>
        <dbReference type="ARBA" id="ARBA00022989"/>
    </source>
</evidence>
<feature type="transmembrane region" description="Helical" evidence="5">
    <location>
        <begin position="191"/>
        <end position="209"/>
    </location>
</feature>
<dbReference type="Proteomes" id="UP001501461">
    <property type="component" value="Unassembled WGS sequence"/>
</dbReference>
<evidence type="ECO:0000256" key="1">
    <source>
        <dbReference type="ARBA" id="ARBA00004141"/>
    </source>
</evidence>